<evidence type="ECO:0000256" key="1">
    <source>
        <dbReference type="SAM" id="MobiDB-lite"/>
    </source>
</evidence>
<evidence type="ECO:0000256" key="2">
    <source>
        <dbReference type="SAM" id="SignalP"/>
    </source>
</evidence>
<evidence type="ECO:0000313" key="3">
    <source>
        <dbReference type="EMBL" id="MFC3052689.1"/>
    </source>
</evidence>
<name>A0ABV7D6U5_9PROT</name>
<feature type="chain" id="PRO_5045887726" evidence="2">
    <location>
        <begin position="22"/>
        <end position="151"/>
    </location>
</feature>
<feature type="signal peptide" evidence="2">
    <location>
        <begin position="1"/>
        <end position="21"/>
    </location>
</feature>
<accession>A0ABV7D6U5</accession>
<keyword evidence="4" id="KW-1185">Reference proteome</keyword>
<dbReference type="EMBL" id="JBHRSL010000010">
    <property type="protein sequence ID" value="MFC3052689.1"/>
    <property type="molecule type" value="Genomic_DNA"/>
</dbReference>
<proteinExistence type="predicted"/>
<gene>
    <name evidence="3" type="ORF">ACFOKA_12310</name>
</gene>
<feature type="region of interest" description="Disordered" evidence="1">
    <location>
        <begin position="127"/>
        <end position="151"/>
    </location>
</feature>
<reference evidence="4" key="1">
    <citation type="journal article" date="2019" name="Int. J. Syst. Evol. Microbiol.">
        <title>The Global Catalogue of Microorganisms (GCM) 10K type strain sequencing project: providing services to taxonomists for standard genome sequencing and annotation.</title>
        <authorList>
            <consortium name="The Broad Institute Genomics Platform"/>
            <consortium name="The Broad Institute Genome Sequencing Center for Infectious Disease"/>
            <person name="Wu L."/>
            <person name="Ma J."/>
        </authorList>
    </citation>
    <scope>NUCLEOTIDE SEQUENCE [LARGE SCALE GENOMIC DNA]</scope>
    <source>
        <strain evidence="4">KCTC 62164</strain>
    </source>
</reference>
<sequence>MIVKILSSFLVAVLITGAAITDDTEMSKSEKRLAKLEEDYVPTGKTRRCVSLNRLRDSIIIDDQTIFFRAPGKTAYVNRLPRKCSRLAVEERYSYSTSIGQLCRFDLITVLDSFGQSWNRCGLGDFEEWEKKPKDGGTSDADTGNDDEQPE</sequence>
<evidence type="ECO:0000313" key="4">
    <source>
        <dbReference type="Proteomes" id="UP001595444"/>
    </source>
</evidence>
<comment type="caution">
    <text evidence="3">The sequence shown here is derived from an EMBL/GenBank/DDBJ whole genome shotgun (WGS) entry which is preliminary data.</text>
</comment>
<dbReference type="RefSeq" id="WP_194213658.1">
    <property type="nucleotide sequence ID" value="NZ_CP061205.1"/>
</dbReference>
<protein>
    <submittedName>
        <fullName evidence="3">Uncharacterized protein</fullName>
    </submittedName>
</protein>
<organism evidence="3 4">
    <name type="scientific">Kordiimonas pumila</name>
    <dbReference type="NCBI Taxonomy" id="2161677"/>
    <lineage>
        <taxon>Bacteria</taxon>
        <taxon>Pseudomonadati</taxon>
        <taxon>Pseudomonadota</taxon>
        <taxon>Alphaproteobacteria</taxon>
        <taxon>Kordiimonadales</taxon>
        <taxon>Kordiimonadaceae</taxon>
        <taxon>Kordiimonas</taxon>
    </lineage>
</organism>
<keyword evidence="2" id="KW-0732">Signal</keyword>
<dbReference type="Proteomes" id="UP001595444">
    <property type="component" value="Unassembled WGS sequence"/>
</dbReference>